<dbReference type="EMBL" id="QFKX01000006">
    <property type="protein sequence ID" value="PWH05248.1"/>
    <property type="molecule type" value="Genomic_DNA"/>
</dbReference>
<dbReference type="GO" id="GO:0033922">
    <property type="term" value="F:peptidoglycan beta-N-acetylmuramidase activity"/>
    <property type="evidence" value="ECO:0007669"/>
    <property type="project" value="InterPro"/>
</dbReference>
<feature type="domain" description="Peptidoglycan beta-N-acetylmuramidase NamZ N-terminal" evidence="2">
    <location>
        <begin position="27"/>
        <end position="221"/>
    </location>
</feature>
<dbReference type="Pfam" id="PF07075">
    <property type="entry name" value="NamZ_N"/>
    <property type="match status" value="1"/>
</dbReference>
<dbReference type="Proteomes" id="UP000245590">
    <property type="component" value="Unassembled WGS sequence"/>
</dbReference>
<feature type="domain" description="Peptidoglycan beta-N-acetylmuramidase NamZ C-terminal" evidence="3">
    <location>
        <begin position="226"/>
        <end position="372"/>
    </location>
</feature>
<gene>
    <name evidence="4" type="ORF">DEO23_14325</name>
</gene>
<dbReference type="Gene3D" id="3.90.1150.140">
    <property type="match status" value="1"/>
</dbReference>
<dbReference type="AlphaFoldDB" id="A0A2U2RHB9"/>
<comment type="caution">
    <text evidence="4">The sequence shown here is derived from an EMBL/GenBank/DDBJ whole genome shotgun (WGS) entry which is preliminary data.</text>
</comment>
<dbReference type="Gene3D" id="3.40.50.12170">
    <property type="entry name" value="Uncharacterised protein PF07075, DUF1343"/>
    <property type="match status" value="1"/>
</dbReference>
<dbReference type="PANTHER" id="PTHR42915:SF1">
    <property type="entry name" value="PEPTIDOGLYCAN BETA-N-ACETYLMURAMIDASE NAMZ"/>
    <property type="match status" value="1"/>
</dbReference>
<proteinExistence type="predicted"/>
<evidence type="ECO:0000313" key="5">
    <source>
        <dbReference type="Proteomes" id="UP000245590"/>
    </source>
</evidence>
<feature type="region of interest" description="Disordered" evidence="1">
    <location>
        <begin position="371"/>
        <end position="403"/>
    </location>
</feature>
<evidence type="ECO:0000256" key="1">
    <source>
        <dbReference type="SAM" id="MobiDB-lite"/>
    </source>
</evidence>
<dbReference type="RefSeq" id="WP_109276710.1">
    <property type="nucleotide sequence ID" value="NZ_QFKX01000006.1"/>
</dbReference>
<dbReference type="OrthoDB" id="9801061at2"/>
<dbReference type="InterPro" id="IPR048503">
    <property type="entry name" value="NamZ_C"/>
</dbReference>
<accession>A0A2U2RHB9</accession>
<keyword evidence="5" id="KW-1185">Reference proteome</keyword>
<dbReference type="Pfam" id="PF20732">
    <property type="entry name" value="NamZ_C"/>
    <property type="match status" value="1"/>
</dbReference>
<organism evidence="4 5">
    <name type="scientific">Brachybacterium endophyticum</name>
    <dbReference type="NCBI Taxonomy" id="2182385"/>
    <lineage>
        <taxon>Bacteria</taxon>
        <taxon>Bacillati</taxon>
        <taxon>Actinomycetota</taxon>
        <taxon>Actinomycetes</taxon>
        <taxon>Micrococcales</taxon>
        <taxon>Dermabacteraceae</taxon>
        <taxon>Brachybacterium</taxon>
    </lineage>
</organism>
<name>A0A2U2RHB9_9MICO</name>
<reference evidence="4 5" key="1">
    <citation type="submission" date="2018-05" db="EMBL/GenBank/DDBJ databases">
        <title>Brachybacterium sp. M1HQ-2T, whole genome shotgun sequence.</title>
        <authorList>
            <person name="Tuo L."/>
        </authorList>
    </citation>
    <scope>NUCLEOTIDE SEQUENCE [LARGE SCALE GENOMIC DNA]</scope>
    <source>
        <strain evidence="4 5">M1HQ-2</strain>
    </source>
</reference>
<dbReference type="InterPro" id="IPR048502">
    <property type="entry name" value="NamZ_N"/>
</dbReference>
<evidence type="ECO:0000259" key="3">
    <source>
        <dbReference type="Pfam" id="PF20732"/>
    </source>
</evidence>
<dbReference type="InterPro" id="IPR008302">
    <property type="entry name" value="NamZ"/>
</dbReference>
<dbReference type="PIRSF" id="PIRSF016719">
    <property type="entry name" value="UCP016719"/>
    <property type="match status" value="1"/>
</dbReference>
<sequence>MFPGSQPLSGLDVLVADPGLLGFRRPGLLTNHAAVTAGLARGVDALVAAGITPHCLIAPEHGYWGSEQAGEGGGETRDARTGIPVLSSYGVHGAALVQLLADSGIDGLLVDLQDIGCRFFTYPWSMVDAMAACAELDLPVHVLDRPAPLAMRPLGPGTDERCASFVGRMDIPLRHGGRLGDIARHAAAHHLERSLDLTVTAAPGADGSAPWVPPSPNMPTPTTLALYPGTGLVEGCTWSEGRGTTLPFEVLGAPWADHRLADALRGAGMPGLEVRELEVRATHGVFADEAVHGVQLHLLEDPRDFVAREDVDPLRIGHTVLAAMHALHPASAGDFWRRNTASSPLFIDLLWGSGALREGIDDGASYEEILAASPAPHPLLDPSATGADQDAPAPRSDAPGSPA</sequence>
<protein>
    <submittedName>
        <fullName evidence="4">DUF1343 domain-containing protein</fullName>
    </submittedName>
</protein>
<dbReference type="PANTHER" id="PTHR42915">
    <property type="entry name" value="HYPOTHETICAL 460 KDA PROTEIN IN FEUA-SIGW INTERGENIC REGION [PRECURSOR]"/>
    <property type="match status" value="1"/>
</dbReference>
<evidence type="ECO:0000313" key="4">
    <source>
        <dbReference type="EMBL" id="PWH05248.1"/>
    </source>
</evidence>
<evidence type="ECO:0000259" key="2">
    <source>
        <dbReference type="Pfam" id="PF07075"/>
    </source>
</evidence>